<evidence type="ECO:0000256" key="3">
    <source>
        <dbReference type="ARBA" id="ARBA00023125"/>
    </source>
</evidence>
<proteinExistence type="predicted"/>
<gene>
    <name evidence="8" type="ORF">HU200_033466</name>
</gene>
<comment type="caution">
    <text evidence="8">The sequence shown here is derived from an EMBL/GenBank/DDBJ whole genome shotgun (WGS) entry which is preliminary data.</text>
</comment>
<accession>A0A835BI47</accession>
<evidence type="ECO:0000256" key="2">
    <source>
        <dbReference type="ARBA" id="ARBA00023015"/>
    </source>
</evidence>
<keyword evidence="2" id="KW-0805">Transcription regulation</keyword>
<evidence type="ECO:0000259" key="7">
    <source>
        <dbReference type="PROSITE" id="PS50811"/>
    </source>
</evidence>
<feature type="domain" description="WRKY" evidence="7">
    <location>
        <begin position="78"/>
        <end position="141"/>
    </location>
</feature>
<evidence type="ECO:0000256" key="5">
    <source>
        <dbReference type="ARBA" id="ARBA00023242"/>
    </source>
</evidence>
<feature type="region of interest" description="Disordered" evidence="6">
    <location>
        <begin position="50"/>
        <end position="70"/>
    </location>
</feature>
<dbReference type="PANTHER" id="PTHR31282">
    <property type="entry name" value="WRKY TRANSCRIPTION FACTOR 21-RELATED"/>
    <property type="match status" value="1"/>
</dbReference>
<evidence type="ECO:0000313" key="8">
    <source>
        <dbReference type="EMBL" id="KAF8701627.1"/>
    </source>
</evidence>
<dbReference type="Proteomes" id="UP000636709">
    <property type="component" value="Unassembled WGS sequence"/>
</dbReference>
<keyword evidence="5" id="KW-0539">Nucleus</keyword>
<dbReference type="GO" id="GO:0043565">
    <property type="term" value="F:sequence-specific DNA binding"/>
    <property type="evidence" value="ECO:0007669"/>
    <property type="project" value="InterPro"/>
</dbReference>
<name>A0A835BI47_9POAL</name>
<evidence type="ECO:0000256" key="4">
    <source>
        <dbReference type="ARBA" id="ARBA00023163"/>
    </source>
</evidence>
<reference evidence="8" key="1">
    <citation type="submission" date="2020-07" db="EMBL/GenBank/DDBJ databases">
        <title>Genome sequence and genetic diversity analysis of an under-domesticated orphan crop, white fonio (Digitaria exilis).</title>
        <authorList>
            <person name="Bennetzen J.L."/>
            <person name="Chen S."/>
            <person name="Ma X."/>
            <person name="Wang X."/>
            <person name="Yssel A.E.J."/>
            <person name="Chaluvadi S.R."/>
            <person name="Johnson M."/>
            <person name="Gangashetty P."/>
            <person name="Hamidou F."/>
            <person name="Sanogo M.D."/>
            <person name="Zwaenepoel A."/>
            <person name="Wallace J."/>
            <person name="Van De Peer Y."/>
            <person name="Van Deynze A."/>
        </authorList>
    </citation>
    <scope>NUCLEOTIDE SEQUENCE</scope>
    <source>
        <tissue evidence="8">Leaves</tissue>
    </source>
</reference>
<dbReference type="Gene3D" id="2.20.25.80">
    <property type="entry name" value="WRKY domain"/>
    <property type="match status" value="1"/>
</dbReference>
<dbReference type="SMART" id="SM00774">
    <property type="entry name" value="WRKY"/>
    <property type="match status" value="1"/>
</dbReference>
<dbReference type="OrthoDB" id="692077at2759"/>
<sequence>MIALRIALSVMSSESSTHFPFLKNAGAESSSRSSSPHVFFPSSAASHVEGIASQQRKGKRRRSNEVSSRVILTDAPHEDGYAWRKYDEKKINGTHFTRNYFRCSYKYDRGCQATKQIQQQSGNDMPMFQVTYISEHTCNCTTSANKYSQGDLPQLSYFNTDGRIISLDHAMIKQEQKRLLPPLDELSTVFLDSTSFCQEPVPINMTITDDGTPDFQSESRDGFIDLGQMLLPLEPLEDNPFNDSEFDVLFNCMLQN</sequence>
<dbReference type="InterPro" id="IPR044810">
    <property type="entry name" value="WRKY_plant"/>
</dbReference>
<protein>
    <recommendedName>
        <fullName evidence="7">WRKY domain-containing protein</fullName>
    </recommendedName>
</protein>
<dbReference type="InterPro" id="IPR036576">
    <property type="entry name" value="WRKY_dom_sf"/>
</dbReference>
<dbReference type="AlphaFoldDB" id="A0A835BI47"/>
<dbReference type="Pfam" id="PF03106">
    <property type="entry name" value="WRKY"/>
    <property type="match status" value="1"/>
</dbReference>
<dbReference type="SUPFAM" id="SSF118290">
    <property type="entry name" value="WRKY DNA-binding domain"/>
    <property type="match status" value="1"/>
</dbReference>
<organism evidence="8 9">
    <name type="scientific">Digitaria exilis</name>
    <dbReference type="NCBI Taxonomy" id="1010633"/>
    <lineage>
        <taxon>Eukaryota</taxon>
        <taxon>Viridiplantae</taxon>
        <taxon>Streptophyta</taxon>
        <taxon>Embryophyta</taxon>
        <taxon>Tracheophyta</taxon>
        <taxon>Spermatophyta</taxon>
        <taxon>Magnoliopsida</taxon>
        <taxon>Liliopsida</taxon>
        <taxon>Poales</taxon>
        <taxon>Poaceae</taxon>
        <taxon>PACMAD clade</taxon>
        <taxon>Panicoideae</taxon>
        <taxon>Panicodae</taxon>
        <taxon>Paniceae</taxon>
        <taxon>Anthephorinae</taxon>
        <taxon>Digitaria</taxon>
    </lineage>
</organism>
<keyword evidence="9" id="KW-1185">Reference proteome</keyword>
<evidence type="ECO:0000313" key="9">
    <source>
        <dbReference type="Proteomes" id="UP000636709"/>
    </source>
</evidence>
<keyword evidence="3" id="KW-0238">DNA-binding</keyword>
<dbReference type="PROSITE" id="PS50811">
    <property type="entry name" value="WRKY"/>
    <property type="match status" value="1"/>
</dbReference>
<dbReference type="GO" id="GO:0005634">
    <property type="term" value="C:nucleus"/>
    <property type="evidence" value="ECO:0007669"/>
    <property type="project" value="UniProtKB-SubCell"/>
</dbReference>
<comment type="subcellular location">
    <subcellularLocation>
        <location evidence="1">Nucleus</location>
    </subcellularLocation>
</comment>
<keyword evidence="4" id="KW-0804">Transcription</keyword>
<dbReference type="InterPro" id="IPR003657">
    <property type="entry name" value="WRKY_dom"/>
</dbReference>
<evidence type="ECO:0000256" key="6">
    <source>
        <dbReference type="SAM" id="MobiDB-lite"/>
    </source>
</evidence>
<evidence type="ECO:0000256" key="1">
    <source>
        <dbReference type="ARBA" id="ARBA00004123"/>
    </source>
</evidence>
<dbReference type="GO" id="GO:0003700">
    <property type="term" value="F:DNA-binding transcription factor activity"/>
    <property type="evidence" value="ECO:0007669"/>
    <property type="project" value="InterPro"/>
</dbReference>
<dbReference type="EMBL" id="JACEFO010001799">
    <property type="protein sequence ID" value="KAF8701627.1"/>
    <property type="molecule type" value="Genomic_DNA"/>
</dbReference>